<feature type="transmembrane region" description="Helical" evidence="5">
    <location>
        <begin position="131"/>
        <end position="150"/>
    </location>
</feature>
<accession>A0A8J3S4A8</accession>
<keyword evidence="8" id="KW-1185">Reference proteome</keyword>
<evidence type="ECO:0000256" key="2">
    <source>
        <dbReference type="ARBA" id="ARBA00022777"/>
    </source>
</evidence>
<evidence type="ECO:0000256" key="5">
    <source>
        <dbReference type="SAM" id="Phobius"/>
    </source>
</evidence>
<feature type="compositionally biased region" description="Gly residues" evidence="4">
    <location>
        <begin position="361"/>
        <end position="373"/>
    </location>
</feature>
<feature type="compositionally biased region" description="Low complexity" evidence="4">
    <location>
        <begin position="374"/>
        <end position="390"/>
    </location>
</feature>
<reference evidence="7" key="1">
    <citation type="submission" date="2021-01" db="EMBL/GenBank/DDBJ databases">
        <title>Whole genome shotgun sequence of Planobispora rosea NBRC 15558.</title>
        <authorList>
            <person name="Komaki H."/>
            <person name="Tamura T."/>
        </authorList>
    </citation>
    <scope>NUCLEOTIDE SEQUENCE</scope>
    <source>
        <strain evidence="7">NBRC 15558</strain>
    </source>
</reference>
<keyword evidence="1" id="KW-0808">Transferase</keyword>
<feature type="transmembrane region" description="Helical" evidence="5">
    <location>
        <begin position="102"/>
        <end position="125"/>
    </location>
</feature>
<protein>
    <submittedName>
        <fullName evidence="7">Two-component sensor histidine kinase</fullName>
    </submittedName>
</protein>
<keyword evidence="5" id="KW-0472">Membrane</keyword>
<evidence type="ECO:0000256" key="1">
    <source>
        <dbReference type="ARBA" id="ARBA00022679"/>
    </source>
</evidence>
<dbReference type="GO" id="GO:0046983">
    <property type="term" value="F:protein dimerization activity"/>
    <property type="evidence" value="ECO:0007669"/>
    <property type="project" value="InterPro"/>
</dbReference>
<keyword evidence="5" id="KW-1133">Transmembrane helix</keyword>
<feature type="transmembrane region" description="Helical" evidence="5">
    <location>
        <begin position="41"/>
        <end position="59"/>
    </location>
</feature>
<feature type="transmembrane region" description="Helical" evidence="5">
    <location>
        <begin position="12"/>
        <end position="29"/>
    </location>
</feature>
<dbReference type="GO" id="GO:0000155">
    <property type="term" value="F:phosphorelay sensor kinase activity"/>
    <property type="evidence" value="ECO:0007669"/>
    <property type="project" value="InterPro"/>
</dbReference>
<dbReference type="Proteomes" id="UP000655044">
    <property type="component" value="Unassembled WGS sequence"/>
</dbReference>
<sequence length="390" mass="38982">MDGAGNGVDRTWSGPAAFSFWVALVFFPAADLARGFRWTEAAGLAAVTACYLLGVRAAFGRPAAARAALTALAGVTLAGCAVYGGTWFYLCPLVSIACGLVLGGRAVPVALAAVTLASMAVTLWKGGGQDAVAAVTWGTGIAGVVVHVTLQLHRTRRELALAAVGEERERFSRDLHDLLGHTLSLMVVKAEAVRRLAPRDAAAAARQAADIETIGRRALAEVRAAVSGYRGRGLAGELDAADAALRAAGVRAVVGAGEVRLAPHADALLGWAVREGVTNVIRHAGAAVCEIRVSEGRGEAVLEIVDDGAAGPGEWGNGLRGLAERAAAAGAAFEAGPAEGGGFRLRMAVPVLPPGDAPPGGAAGGGAPFGGAADGSAADGSAAGRPGETA</sequence>
<feature type="domain" description="Signal transduction histidine kinase subgroup 3 dimerisation and phosphoacceptor" evidence="6">
    <location>
        <begin position="167"/>
        <end position="232"/>
    </location>
</feature>
<gene>
    <name evidence="7" type="ORF">Pro02_17160</name>
</gene>
<dbReference type="AlphaFoldDB" id="A0A8J3S4A8"/>
<evidence type="ECO:0000259" key="6">
    <source>
        <dbReference type="Pfam" id="PF07730"/>
    </source>
</evidence>
<evidence type="ECO:0000313" key="7">
    <source>
        <dbReference type="EMBL" id="GIH83308.1"/>
    </source>
</evidence>
<dbReference type="Gene3D" id="3.30.565.10">
    <property type="entry name" value="Histidine kinase-like ATPase, C-terminal domain"/>
    <property type="match status" value="1"/>
</dbReference>
<dbReference type="PANTHER" id="PTHR24421:SF63">
    <property type="entry name" value="SENSOR HISTIDINE KINASE DESK"/>
    <property type="match status" value="1"/>
</dbReference>
<dbReference type="InterPro" id="IPR036890">
    <property type="entry name" value="HATPase_C_sf"/>
</dbReference>
<keyword evidence="2 7" id="KW-0418">Kinase</keyword>
<proteinExistence type="predicted"/>
<keyword evidence="5" id="KW-0812">Transmembrane</keyword>
<evidence type="ECO:0000313" key="8">
    <source>
        <dbReference type="Proteomes" id="UP000655044"/>
    </source>
</evidence>
<dbReference type="InterPro" id="IPR050482">
    <property type="entry name" value="Sensor_HK_TwoCompSys"/>
</dbReference>
<dbReference type="SUPFAM" id="SSF55874">
    <property type="entry name" value="ATPase domain of HSP90 chaperone/DNA topoisomerase II/histidine kinase"/>
    <property type="match status" value="1"/>
</dbReference>
<dbReference type="GO" id="GO:0016020">
    <property type="term" value="C:membrane"/>
    <property type="evidence" value="ECO:0007669"/>
    <property type="project" value="InterPro"/>
</dbReference>
<feature type="transmembrane region" description="Helical" evidence="5">
    <location>
        <begin position="65"/>
        <end position="90"/>
    </location>
</feature>
<keyword evidence="3" id="KW-0902">Two-component regulatory system</keyword>
<dbReference type="PANTHER" id="PTHR24421">
    <property type="entry name" value="NITRATE/NITRITE SENSOR PROTEIN NARX-RELATED"/>
    <property type="match status" value="1"/>
</dbReference>
<evidence type="ECO:0000256" key="3">
    <source>
        <dbReference type="ARBA" id="ARBA00023012"/>
    </source>
</evidence>
<dbReference type="EMBL" id="BOOI01000013">
    <property type="protein sequence ID" value="GIH83308.1"/>
    <property type="molecule type" value="Genomic_DNA"/>
</dbReference>
<feature type="region of interest" description="Disordered" evidence="4">
    <location>
        <begin position="352"/>
        <end position="390"/>
    </location>
</feature>
<dbReference type="InterPro" id="IPR011712">
    <property type="entry name" value="Sig_transdc_His_kin_sub3_dim/P"/>
</dbReference>
<comment type="caution">
    <text evidence="7">The sequence shown here is derived from an EMBL/GenBank/DDBJ whole genome shotgun (WGS) entry which is preliminary data.</text>
</comment>
<organism evidence="7 8">
    <name type="scientific">Planobispora rosea</name>
    <dbReference type="NCBI Taxonomy" id="35762"/>
    <lineage>
        <taxon>Bacteria</taxon>
        <taxon>Bacillati</taxon>
        <taxon>Actinomycetota</taxon>
        <taxon>Actinomycetes</taxon>
        <taxon>Streptosporangiales</taxon>
        <taxon>Streptosporangiaceae</taxon>
        <taxon>Planobispora</taxon>
    </lineage>
</organism>
<dbReference type="Pfam" id="PF07730">
    <property type="entry name" value="HisKA_3"/>
    <property type="match status" value="1"/>
</dbReference>
<name>A0A8J3S4A8_PLARO</name>
<evidence type="ECO:0000256" key="4">
    <source>
        <dbReference type="SAM" id="MobiDB-lite"/>
    </source>
</evidence>
<dbReference type="Gene3D" id="1.20.5.1930">
    <property type="match status" value="1"/>
</dbReference>
<dbReference type="CDD" id="cd16917">
    <property type="entry name" value="HATPase_UhpB-NarQ-NarX-like"/>
    <property type="match status" value="1"/>
</dbReference>